<dbReference type="Pfam" id="PF02151">
    <property type="entry name" value="UVR"/>
    <property type="match status" value="1"/>
</dbReference>
<dbReference type="AlphaFoldDB" id="A0A841K572"/>
<evidence type="ECO:0000313" key="2">
    <source>
        <dbReference type="EMBL" id="MBB6147089.1"/>
    </source>
</evidence>
<organism evidence="2 3">
    <name type="scientific">Silvibacterium bohemicum</name>
    <dbReference type="NCBI Taxonomy" id="1577686"/>
    <lineage>
        <taxon>Bacteria</taxon>
        <taxon>Pseudomonadati</taxon>
        <taxon>Acidobacteriota</taxon>
        <taxon>Terriglobia</taxon>
        <taxon>Terriglobales</taxon>
        <taxon>Acidobacteriaceae</taxon>
        <taxon>Silvibacterium</taxon>
    </lineage>
</organism>
<dbReference type="OrthoDB" id="9803913at2"/>
<dbReference type="RefSeq" id="WP_050059965.1">
    <property type="nucleotide sequence ID" value="NZ_JACHEK010000012.1"/>
</dbReference>
<dbReference type="InterPro" id="IPR001943">
    <property type="entry name" value="UVR_dom"/>
</dbReference>
<accession>A0A841K572</accession>
<keyword evidence="3" id="KW-1185">Reference proteome</keyword>
<gene>
    <name evidence="2" type="ORF">HNQ77_005074</name>
</gene>
<dbReference type="EMBL" id="JACHEK010000012">
    <property type="protein sequence ID" value="MBB6147089.1"/>
    <property type="molecule type" value="Genomic_DNA"/>
</dbReference>
<dbReference type="InterPro" id="IPR050066">
    <property type="entry name" value="UvrABC_protein_C"/>
</dbReference>
<comment type="caution">
    <text evidence="2">The sequence shown here is derived from an EMBL/GenBank/DDBJ whole genome shotgun (WGS) entry which is preliminary data.</text>
</comment>
<evidence type="ECO:0000259" key="1">
    <source>
        <dbReference type="PROSITE" id="PS50151"/>
    </source>
</evidence>
<dbReference type="GO" id="GO:0009380">
    <property type="term" value="C:excinuclease repair complex"/>
    <property type="evidence" value="ECO:0007669"/>
    <property type="project" value="TreeGrafter"/>
</dbReference>
<dbReference type="GO" id="GO:0006974">
    <property type="term" value="P:DNA damage response"/>
    <property type="evidence" value="ECO:0007669"/>
    <property type="project" value="TreeGrafter"/>
</dbReference>
<dbReference type="Proteomes" id="UP000538666">
    <property type="component" value="Unassembled WGS sequence"/>
</dbReference>
<proteinExistence type="predicted"/>
<name>A0A841K572_9BACT</name>
<sequence>MLSSSLNFDPANPSWSDIPAQAGIFALFAADARSEPYLSRTPNLRKRLRRLLDPRPASKPEQSKRLRLAQSVARIEYTLTGSDFEAWLLLYHASFTAFGERARKRLHLKPPIFLRMTMENAYPRVCVTNRIAKSAENDLFGPFPSRNASESFLESTLNLFELRRCTDDLHPDPDFPGCVYSEMKKCMAPCFKGCSDERYTQEAAAVHAFLATHGQSLITDLTRQRDAASADLDFERAAEIHLRLAKVETAITGISPAVHPLAELNGVIVQPAVNTANEGEWVSLFLLAKGCLSGPVPYSVAGMRHHNEHSGSSSLFAQPVAVEAVPLQEGGAPAVQLASRDTLEARLDEVLGSLRSRTAENRGGPQTVADHLCLFSRWYYRPQARRIGEVCFAEPGGEIPKRPLLRAISRVYRQGLTPLVPES</sequence>
<dbReference type="PROSITE" id="PS50151">
    <property type="entry name" value="UVR"/>
    <property type="match status" value="1"/>
</dbReference>
<protein>
    <recommendedName>
        <fullName evidence="1">UVR domain-containing protein</fullName>
    </recommendedName>
</protein>
<dbReference type="PANTHER" id="PTHR30562">
    <property type="entry name" value="UVRC/OXIDOREDUCTASE"/>
    <property type="match status" value="1"/>
</dbReference>
<reference evidence="2 3" key="1">
    <citation type="submission" date="2020-08" db="EMBL/GenBank/DDBJ databases">
        <title>Genomic Encyclopedia of Type Strains, Phase IV (KMG-IV): sequencing the most valuable type-strain genomes for metagenomic binning, comparative biology and taxonomic classification.</title>
        <authorList>
            <person name="Goeker M."/>
        </authorList>
    </citation>
    <scope>NUCLEOTIDE SEQUENCE [LARGE SCALE GENOMIC DNA]</scope>
    <source>
        <strain evidence="2 3">DSM 103733</strain>
    </source>
</reference>
<evidence type="ECO:0000313" key="3">
    <source>
        <dbReference type="Proteomes" id="UP000538666"/>
    </source>
</evidence>
<dbReference type="PANTHER" id="PTHR30562:SF1">
    <property type="entry name" value="UVRABC SYSTEM PROTEIN C"/>
    <property type="match status" value="1"/>
</dbReference>
<feature type="domain" description="UVR" evidence="1">
    <location>
        <begin position="215"/>
        <end position="250"/>
    </location>
</feature>